<sequence length="189" mass="20780">MAAAPNAISKSMAYVCASFSPDLQHLLLLLLATPTPGGGPTVHDAVALVSGRMMTRVSQTQCLVDALQTELSKEMENGRLLRLLAKLQFVKERQVLGDDTEWGEHSDRYLLRLFSDAVFQQVDEEGRPVVDFAQLVNNFNKLDVGHEGRVLLSGQNDGALLLVSFRDIKAVLERSFEEITALADERGPS</sequence>
<evidence type="ECO:0000259" key="4">
    <source>
        <dbReference type="Pfam" id="PF18101"/>
    </source>
</evidence>
<evidence type="ECO:0000256" key="3">
    <source>
        <dbReference type="ARBA" id="ARBA00022840"/>
    </source>
</evidence>
<dbReference type="GO" id="GO:0000932">
    <property type="term" value="C:P-body"/>
    <property type="evidence" value="ECO:0007669"/>
    <property type="project" value="TreeGrafter"/>
</dbReference>
<keyword evidence="3" id="KW-0067">ATP-binding</keyword>
<evidence type="ECO:0000256" key="1">
    <source>
        <dbReference type="ARBA" id="ARBA00004496"/>
    </source>
</evidence>
<dbReference type="PANTHER" id="PTHR12272">
    <property type="entry name" value="DEADENYLATION COMPLEX SUBUNIT PAN3"/>
    <property type="match status" value="1"/>
</dbReference>
<dbReference type="InterPro" id="IPR041332">
    <property type="entry name" value="Pan3_CK"/>
</dbReference>
<dbReference type="GO" id="GO:0005524">
    <property type="term" value="F:ATP binding"/>
    <property type="evidence" value="ECO:0007669"/>
    <property type="project" value="UniProtKB-KW"/>
</dbReference>
<dbReference type="GO" id="GO:0031251">
    <property type="term" value="C:PAN complex"/>
    <property type="evidence" value="ECO:0007669"/>
    <property type="project" value="InterPro"/>
</dbReference>
<evidence type="ECO:0000313" key="5">
    <source>
        <dbReference type="EMBL" id="CAE0761145.1"/>
    </source>
</evidence>
<dbReference type="Gene3D" id="1.20.5.5160">
    <property type="match status" value="1"/>
</dbReference>
<dbReference type="InterPro" id="IPR030844">
    <property type="entry name" value="PAN3"/>
</dbReference>
<dbReference type="PANTHER" id="PTHR12272:SF11">
    <property type="entry name" value="PAN2-PAN3 DEADENYLATION COMPLEX SUBUNIT PAN3"/>
    <property type="match status" value="1"/>
</dbReference>
<dbReference type="EMBL" id="HBIZ01021753">
    <property type="protein sequence ID" value="CAE0761145.1"/>
    <property type="molecule type" value="Transcribed_RNA"/>
</dbReference>
<protein>
    <recommendedName>
        <fullName evidence="4">Pan3 C-terminal knob domain-containing protein</fullName>
    </recommendedName>
</protein>
<reference evidence="5" key="1">
    <citation type="submission" date="2021-01" db="EMBL/GenBank/DDBJ databases">
        <authorList>
            <person name="Corre E."/>
            <person name="Pelletier E."/>
            <person name="Niang G."/>
            <person name="Scheremetjew M."/>
            <person name="Finn R."/>
            <person name="Kale V."/>
            <person name="Holt S."/>
            <person name="Cochrane G."/>
            <person name="Meng A."/>
            <person name="Brown T."/>
            <person name="Cohen L."/>
        </authorList>
    </citation>
    <scope>NUCLEOTIDE SEQUENCE</scope>
    <source>
        <strain evidence="5">CCMP645</strain>
    </source>
</reference>
<keyword evidence="2" id="KW-0547">Nucleotide-binding</keyword>
<dbReference type="Pfam" id="PF18101">
    <property type="entry name" value="Pan3_CK"/>
    <property type="match status" value="1"/>
</dbReference>
<accession>A0A7S4BC71</accession>
<gene>
    <name evidence="5" type="ORF">PCAR00345_LOCUS13757</name>
</gene>
<evidence type="ECO:0000256" key="2">
    <source>
        <dbReference type="ARBA" id="ARBA00022741"/>
    </source>
</evidence>
<dbReference type="GO" id="GO:0008143">
    <property type="term" value="F:poly(A) binding"/>
    <property type="evidence" value="ECO:0007669"/>
    <property type="project" value="TreeGrafter"/>
</dbReference>
<proteinExistence type="predicted"/>
<organism evidence="5">
    <name type="scientific">Chrysotila carterae</name>
    <name type="common">Marine alga</name>
    <name type="synonym">Syracosphaera carterae</name>
    <dbReference type="NCBI Taxonomy" id="13221"/>
    <lineage>
        <taxon>Eukaryota</taxon>
        <taxon>Haptista</taxon>
        <taxon>Haptophyta</taxon>
        <taxon>Prymnesiophyceae</taxon>
        <taxon>Isochrysidales</taxon>
        <taxon>Isochrysidaceae</taxon>
        <taxon>Chrysotila</taxon>
    </lineage>
</organism>
<dbReference type="Gene3D" id="1.10.287.3700">
    <property type="match status" value="1"/>
</dbReference>
<comment type="subcellular location">
    <subcellularLocation>
        <location evidence="1">Cytoplasm</location>
    </subcellularLocation>
</comment>
<dbReference type="GO" id="GO:0000289">
    <property type="term" value="P:nuclear-transcribed mRNA poly(A) tail shortening"/>
    <property type="evidence" value="ECO:0007669"/>
    <property type="project" value="InterPro"/>
</dbReference>
<name>A0A7S4BC71_CHRCT</name>
<dbReference type="AlphaFoldDB" id="A0A7S4BC71"/>
<feature type="domain" description="Pan3 C-terminal knob" evidence="4">
    <location>
        <begin position="43"/>
        <end position="179"/>
    </location>
</feature>